<dbReference type="Proteomes" id="UP001317742">
    <property type="component" value="Chromosome"/>
</dbReference>
<organism evidence="2 3">
    <name type="scientific">Pseudodesulfovibrio nedwellii</name>
    <dbReference type="NCBI Taxonomy" id="2973072"/>
    <lineage>
        <taxon>Bacteria</taxon>
        <taxon>Pseudomonadati</taxon>
        <taxon>Thermodesulfobacteriota</taxon>
        <taxon>Desulfovibrionia</taxon>
        <taxon>Desulfovibrionales</taxon>
        <taxon>Desulfovibrionaceae</taxon>
    </lineage>
</organism>
<gene>
    <name evidence="2" type="ORF">SYK_05340</name>
</gene>
<feature type="domain" description="DUF374" evidence="1">
    <location>
        <begin position="66"/>
        <end position="131"/>
    </location>
</feature>
<dbReference type="EMBL" id="AP026709">
    <property type="protein sequence ID" value="BDQ36174.1"/>
    <property type="molecule type" value="Genomic_DNA"/>
</dbReference>
<dbReference type="SUPFAM" id="SSF69593">
    <property type="entry name" value="Glycerol-3-phosphate (1)-acyltransferase"/>
    <property type="match status" value="1"/>
</dbReference>
<keyword evidence="3" id="KW-1185">Reference proteome</keyword>
<evidence type="ECO:0000259" key="1">
    <source>
        <dbReference type="Pfam" id="PF04028"/>
    </source>
</evidence>
<evidence type="ECO:0000313" key="2">
    <source>
        <dbReference type="EMBL" id="BDQ36174.1"/>
    </source>
</evidence>
<dbReference type="RefSeq" id="WP_281762095.1">
    <property type="nucleotide sequence ID" value="NZ_AP026709.1"/>
</dbReference>
<dbReference type="InterPro" id="IPR007172">
    <property type="entry name" value="DUF374"/>
</dbReference>
<dbReference type="Pfam" id="PF04028">
    <property type="entry name" value="DUF374"/>
    <property type="match status" value="1"/>
</dbReference>
<protein>
    <recommendedName>
        <fullName evidence="1">DUF374 domain-containing protein</fullName>
    </recommendedName>
</protein>
<name>A0ABN6RYV9_9BACT</name>
<proteinExistence type="predicted"/>
<sequence length="214" mass="24057">MKIPFDPLRLVPLVSAIFNGWGKTLRFEEHGDFGAIVEEGRQGKPYIFALWHGELFPLAAYAKRFDCRFAIIVSQSKDGELIARFLERNGHVAVRGSSSRGGVKALIQTKRLILKEKLIGGITVDGPRGPRHKAKDGVILLAQRTGAQIVPLRASVSRKKVFNSWDKFVVPYPFSKCHFHVGEPMDVTTDKLDKDVLRRERERLEKRLLALGSA</sequence>
<dbReference type="CDD" id="cd07983">
    <property type="entry name" value="LPLAT_DUF374-like"/>
    <property type="match status" value="1"/>
</dbReference>
<evidence type="ECO:0000313" key="3">
    <source>
        <dbReference type="Proteomes" id="UP001317742"/>
    </source>
</evidence>
<reference evidence="2 3" key="1">
    <citation type="submission" date="2022-08" db="EMBL/GenBank/DDBJ databases">
        <title>Genome Sequence of the sulphate-reducing bacterium, Pseudodesulfovibrio sp. SYK.</title>
        <authorList>
            <person name="Kondo R."/>
            <person name="Kataoka T."/>
        </authorList>
    </citation>
    <scope>NUCLEOTIDE SEQUENCE [LARGE SCALE GENOMIC DNA]</scope>
    <source>
        <strain evidence="2 3">SYK</strain>
    </source>
</reference>
<accession>A0ABN6RYV9</accession>